<accession>A0AAF3J7T1</accession>
<dbReference type="AlphaFoldDB" id="A0AAF3J7T1"/>
<protein>
    <submittedName>
        <fullName evidence="2">Uncharacterized protein</fullName>
    </submittedName>
</protein>
<proteinExistence type="predicted"/>
<sequence length="98" mass="11600">MEECSMFFRTFFDGPWTEQGDKVLDTATYLSMDELVMCLSDTLVRQQTADRIIAVYRFIERRSVPLAHRIWSVMVKDFPVLLETEEYKQLTCSGMERF</sequence>
<reference evidence="2" key="1">
    <citation type="submission" date="2024-02" db="UniProtKB">
        <authorList>
            <consortium name="WormBaseParasite"/>
        </authorList>
    </citation>
    <scope>IDENTIFICATION</scope>
</reference>
<keyword evidence="1" id="KW-1185">Reference proteome</keyword>
<evidence type="ECO:0000313" key="1">
    <source>
        <dbReference type="Proteomes" id="UP000887575"/>
    </source>
</evidence>
<organism evidence="1 2">
    <name type="scientific">Mesorhabditis belari</name>
    <dbReference type="NCBI Taxonomy" id="2138241"/>
    <lineage>
        <taxon>Eukaryota</taxon>
        <taxon>Metazoa</taxon>
        <taxon>Ecdysozoa</taxon>
        <taxon>Nematoda</taxon>
        <taxon>Chromadorea</taxon>
        <taxon>Rhabditida</taxon>
        <taxon>Rhabditina</taxon>
        <taxon>Rhabditomorpha</taxon>
        <taxon>Rhabditoidea</taxon>
        <taxon>Rhabditidae</taxon>
        <taxon>Mesorhabditinae</taxon>
        <taxon>Mesorhabditis</taxon>
    </lineage>
</organism>
<dbReference type="Proteomes" id="UP000887575">
    <property type="component" value="Unassembled WGS sequence"/>
</dbReference>
<name>A0AAF3J7T1_9BILA</name>
<evidence type="ECO:0000313" key="2">
    <source>
        <dbReference type="WBParaSite" id="MBELARI_LOCUS21611"/>
    </source>
</evidence>
<dbReference type="WBParaSite" id="MBELARI_LOCUS21611">
    <property type="protein sequence ID" value="MBELARI_LOCUS21611"/>
    <property type="gene ID" value="MBELARI_LOCUS21611"/>
</dbReference>